<dbReference type="AlphaFoldDB" id="A0A178ZBL9"/>
<dbReference type="Proteomes" id="UP000078343">
    <property type="component" value="Unassembled WGS sequence"/>
</dbReference>
<evidence type="ECO:0000313" key="2">
    <source>
        <dbReference type="EMBL" id="OAP57180.1"/>
    </source>
</evidence>
<dbReference type="GeneID" id="30012086"/>
<evidence type="ECO:0000256" key="1">
    <source>
        <dbReference type="SAM" id="MobiDB-lite"/>
    </source>
</evidence>
<feature type="compositionally biased region" description="Basic and acidic residues" evidence="1">
    <location>
        <begin position="41"/>
        <end position="55"/>
    </location>
</feature>
<name>A0A178ZBL9_9EURO</name>
<dbReference type="EMBL" id="LVYI01000007">
    <property type="protein sequence ID" value="OAP57180.1"/>
    <property type="molecule type" value="Genomic_DNA"/>
</dbReference>
<reference evidence="2 3" key="1">
    <citation type="submission" date="2016-04" db="EMBL/GenBank/DDBJ databases">
        <title>Draft genome of Fonsecaea erecta CBS 125763.</title>
        <authorList>
            <person name="Weiss V.A."/>
            <person name="Vicente V.A."/>
            <person name="Raittz R.T."/>
            <person name="Moreno L.F."/>
            <person name="De Souza E.M."/>
            <person name="Pedrosa F.O."/>
            <person name="Steffens M.B."/>
            <person name="Faoro H."/>
            <person name="Tadra-Sfeir M.Z."/>
            <person name="Najafzadeh M.J."/>
            <person name="Felipe M.S."/>
            <person name="Teixeira M."/>
            <person name="Sun J."/>
            <person name="Xi L."/>
            <person name="Gomes R."/>
            <person name="De Azevedo C.M."/>
            <person name="Salgado C.G."/>
            <person name="Da Silva M.B."/>
            <person name="Nascimento M.F."/>
            <person name="Queiroz-Telles F."/>
            <person name="Attili D.S."/>
            <person name="Gorbushina A."/>
        </authorList>
    </citation>
    <scope>NUCLEOTIDE SEQUENCE [LARGE SCALE GENOMIC DNA]</scope>
    <source>
        <strain evidence="2 3">CBS 125763</strain>
    </source>
</reference>
<proteinExistence type="predicted"/>
<comment type="caution">
    <text evidence="2">The sequence shown here is derived from an EMBL/GenBank/DDBJ whole genome shotgun (WGS) entry which is preliminary data.</text>
</comment>
<sequence>MPFQIPQNHAIPRKRKSTFPHIKPMGGSNAFPRGPIRIHGSGKDVEKPCHRDSLRPARSHRVSTSSSTYYVKHLEWLLGSRTIRSLGSVLTCSSESSGAHSMRWGEFAAREVELLRNCRSMNSSRMWTKSTKQSALTQSTWF</sequence>
<feature type="region of interest" description="Disordered" evidence="1">
    <location>
        <begin position="1"/>
        <end position="60"/>
    </location>
</feature>
<protein>
    <submittedName>
        <fullName evidence="2">Uncharacterized protein</fullName>
    </submittedName>
</protein>
<keyword evidence="3" id="KW-1185">Reference proteome</keyword>
<evidence type="ECO:0000313" key="3">
    <source>
        <dbReference type="Proteomes" id="UP000078343"/>
    </source>
</evidence>
<accession>A0A178ZBL9</accession>
<dbReference type="RefSeq" id="XP_018690547.1">
    <property type="nucleotide sequence ID" value="XM_018839426.1"/>
</dbReference>
<organism evidence="2 3">
    <name type="scientific">Fonsecaea erecta</name>
    <dbReference type="NCBI Taxonomy" id="1367422"/>
    <lineage>
        <taxon>Eukaryota</taxon>
        <taxon>Fungi</taxon>
        <taxon>Dikarya</taxon>
        <taxon>Ascomycota</taxon>
        <taxon>Pezizomycotina</taxon>
        <taxon>Eurotiomycetes</taxon>
        <taxon>Chaetothyriomycetidae</taxon>
        <taxon>Chaetothyriales</taxon>
        <taxon>Herpotrichiellaceae</taxon>
        <taxon>Fonsecaea</taxon>
    </lineage>
</organism>
<gene>
    <name evidence="2" type="ORF">AYL99_07918</name>
</gene>